<dbReference type="EMBL" id="MAAO01000006">
    <property type="protein sequence ID" value="OUR96437.1"/>
    <property type="molecule type" value="Genomic_DNA"/>
</dbReference>
<evidence type="ECO:0000256" key="2">
    <source>
        <dbReference type="SAM" id="Phobius"/>
    </source>
</evidence>
<proteinExistence type="predicted"/>
<name>A0A1Y5F6C3_9BACT</name>
<dbReference type="Proteomes" id="UP000196531">
    <property type="component" value="Unassembled WGS sequence"/>
</dbReference>
<organism evidence="3 4">
    <name type="scientific">Halobacteriovorax marinus</name>
    <dbReference type="NCBI Taxonomy" id="97084"/>
    <lineage>
        <taxon>Bacteria</taxon>
        <taxon>Pseudomonadati</taxon>
        <taxon>Bdellovibrionota</taxon>
        <taxon>Bacteriovoracia</taxon>
        <taxon>Bacteriovoracales</taxon>
        <taxon>Halobacteriovoraceae</taxon>
        <taxon>Halobacteriovorax</taxon>
    </lineage>
</organism>
<comment type="caution">
    <text evidence="3">The sequence shown here is derived from an EMBL/GenBank/DDBJ whole genome shotgun (WGS) entry which is preliminary data.</text>
</comment>
<gene>
    <name evidence="3" type="ORF">A9Q84_08780</name>
</gene>
<keyword evidence="2" id="KW-0472">Membrane</keyword>
<keyword evidence="2" id="KW-1133">Transmembrane helix</keyword>
<sequence>MATWENNQIERYSISFAFSLVFNLILFLASTLVFNLGSDIKSDLSVKPERKLFTVESFKKLPSKKLRTVGVKSGRKNTFSTPTKTAKGNGATKTRKGTQATSSVRSKKSPKSIDMSQLGANPNVGTNTKPLKNIQRQLRTVPDKSKLLFTAKPPVKQRLRKQQKQLQGDILKKLSANSNAAQAIAGKGFNLQFDPPEGIPEDELNSVEKIFYSFQKRTYETYLNSFIKTYYNILRSKPILKKHLNNDRHRLNGRVTFDRDGNITSVKILQSTQSDEVHDLFLKTLDLMRKVPNPPKDLLQKDGTFTIYYSLYIN</sequence>
<dbReference type="SUPFAM" id="SSF74653">
    <property type="entry name" value="TolA/TonB C-terminal domain"/>
    <property type="match status" value="1"/>
</dbReference>
<dbReference type="AlphaFoldDB" id="A0A1Y5F6C3"/>
<evidence type="ECO:0000313" key="3">
    <source>
        <dbReference type="EMBL" id="OUR96437.1"/>
    </source>
</evidence>
<feature type="region of interest" description="Disordered" evidence="1">
    <location>
        <begin position="69"/>
        <end position="129"/>
    </location>
</feature>
<evidence type="ECO:0000256" key="1">
    <source>
        <dbReference type="SAM" id="MobiDB-lite"/>
    </source>
</evidence>
<evidence type="ECO:0000313" key="4">
    <source>
        <dbReference type="Proteomes" id="UP000196531"/>
    </source>
</evidence>
<evidence type="ECO:0008006" key="5">
    <source>
        <dbReference type="Google" id="ProtNLM"/>
    </source>
</evidence>
<feature type="transmembrane region" description="Helical" evidence="2">
    <location>
        <begin position="12"/>
        <end position="37"/>
    </location>
</feature>
<keyword evidence="2" id="KW-0812">Transmembrane</keyword>
<accession>A0A1Y5F6C3</accession>
<feature type="compositionally biased region" description="Polar residues" evidence="1">
    <location>
        <begin position="114"/>
        <end position="129"/>
    </location>
</feature>
<protein>
    <recommendedName>
        <fullName evidence="5">TonB C-terminal domain-containing protein</fullName>
    </recommendedName>
</protein>
<feature type="compositionally biased region" description="Low complexity" evidence="1">
    <location>
        <begin position="81"/>
        <end position="92"/>
    </location>
</feature>
<reference evidence="4" key="1">
    <citation type="journal article" date="2017" name="Proc. Natl. Acad. Sci. U.S.A.">
        <title>Simulation of Deepwater Horizon oil plume reveals substrate specialization within a complex community of hydrocarbon-degraders.</title>
        <authorList>
            <person name="Hu P."/>
            <person name="Dubinsky E.A."/>
            <person name="Probst A.J."/>
            <person name="Wang J."/>
            <person name="Sieber C.M.K."/>
            <person name="Tom L.M."/>
            <person name="Gardinali P."/>
            <person name="Banfield J.F."/>
            <person name="Atlas R.M."/>
            <person name="Andersen G.L."/>
        </authorList>
    </citation>
    <scope>NUCLEOTIDE SEQUENCE [LARGE SCALE GENOMIC DNA]</scope>
</reference>